<gene>
    <name evidence="3" type="primary">Hypp7384</name>
    <name evidence="3" type="ORF">BLAG_LOCUS7328</name>
</gene>
<dbReference type="OrthoDB" id="8062037at2759"/>
<protein>
    <submittedName>
        <fullName evidence="3">Hypp7384 protein</fullName>
    </submittedName>
</protein>
<dbReference type="Pfam" id="PF17175">
    <property type="entry name" value="MOLO1"/>
    <property type="match status" value="1"/>
</dbReference>
<keyword evidence="1" id="KW-0472">Membrane</keyword>
<proteinExistence type="predicted"/>
<dbReference type="PANTHER" id="PTHR33748:SF5">
    <property type="entry name" value="GROUND-LIKE DOMAIN-CONTAINING PROTEIN"/>
    <property type="match status" value="1"/>
</dbReference>
<dbReference type="PANTHER" id="PTHR33748">
    <property type="entry name" value="PROTEIN CBG04600"/>
    <property type="match status" value="1"/>
</dbReference>
<feature type="transmembrane region" description="Helical" evidence="1">
    <location>
        <begin position="206"/>
        <end position="229"/>
    </location>
</feature>
<dbReference type="InterPro" id="IPR033438">
    <property type="entry name" value="MOLO1"/>
</dbReference>
<keyword evidence="1" id="KW-0812">Transmembrane</keyword>
<organism evidence="3 4">
    <name type="scientific">Branchiostoma lanceolatum</name>
    <name type="common">Common lancelet</name>
    <name type="synonym">Amphioxus lanceolatum</name>
    <dbReference type="NCBI Taxonomy" id="7740"/>
    <lineage>
        <taxon>Eukaryota</taxon>
        <taxon>Metazoa</taxon>
        <taxon>Chordata</taxon>
        <taxon>Cephalochordata</taxon>
        <taxon>Leptocardii</taxon>
        <taxon>Amphioxiformes</taxon>
        <taxon>Branchiostomatidae</taxon>
        <taxon>Branchiostoma</taxon>
    </lineage>
</organism>
<accession>A0A8J9YZS4</accession>
<feature type="signal peptide" evidence="2">
    <location>
        <begin position="1"/>
        <end position="20"/>
    </location>
</feature>
<evidence type="ECO:0000256" key="1">
    <source>
        <dbReference type="SAM" id="Phobius"/>
    </source>
</evidence>
<keyword evidence="1" id="KW-1133">Transmembrane helix</keyword>
<dbReference type="AlphaFoldDB" id="A0A8J9YZS4"/>
<reference evidence="3" key="1">
    <citation type="submission" date="2022-01" db="EMBL/GenBank/DDBJ databases">
        <authorList>
            <person name="Braso-Vives M."/>
        </authorList>
    </citation>
    <scope>NUCLEOTIDE SEQUENCE</scope>
</reference>
<dbReference type="EMBL" id="OV696699">
    <property type="protein sequence ID" value="CAH1244766.1"/>
    <property type="molecule type" value="Genomic_DNA"/>
</dbReference>
<name>A0A8J9YZS4_BRALA</name>
<dbReference type="Gene3D" id="3.10.310.50">
    <property type="match status" value="1"/>
</dbReference>
<dbReference type="GO" id="GO:0005892">
    <property type="term" value="C:acetylcholine-gated channel complex"/>
    <property type="evidence" value="ECO:0007669"/>
    <property type="project" value="InterPro"/>
</dbReference>
<sequence length="315" mass="34983">MIRAGLFVGILVCLLRCSHGQSLPTVWDEQERSQYPSPRDDFAACGRSNYSWVCDPNRQFTTEQVDELNAILDEIHMSQCPCGVRCPTASTTDNGFIVILAIVESYIYHGGEEPFERWFREEKQTDARCGEDAIVFYDFAIKRMTVSTGLRAFQTLTDDIIETIRAPFDSKLTSQNRDENFEGLKGFFGVANTVYRGTYTPPGLKVWAHMLIAAGASLAFIFLASMLFCTCTSCKTFWGEKPQPVLKEVQEEEDLGKSAGRVPFYHIMPSGVKGDDGDSLIDPDMSGESAITPAVPADDFAMMSKVGAGRKGRRV</sequence>
<keyword evidence="2" id="KW-0732">Signal</keyword>
<feature type="chain" id="PRO_5035430996" evidence="2">
    <location>
        <begin position="21"/>
        <end position="315"/>
    </location>
</feature>
<dbReference type="Proteomes" id="UP000838412">
    <property type="component" value="Chromosome 14"/>
</dbReference>
<evidence type="ECO:0000313" key="4">
    <source>
        <dbReference type="Proteomes" id="UP000838412"/>
    </source>
</evidence>
<keyword evidence="4" id="KW-1185">Reference proteome</keyword>
<evidence type="ECO:0000256" key="2">
    <source>
        <dbReference type="SAM" id="SignalP"/>
    </source>
</evidence>
<evidence type="ECO:0000313" key="3">
    <source>
        <dbReference type="EMBL" id="CAH1244766.1"/>
    </source>
</evidence>